<keyword evidence="2" id="KW-0813">Transport</keyword>
<keyword evidence="5 13" id="KW-0812">Transmembrane</keyword>
<feature type="transmembrane region" description="Helical" evidence="13">
    <location>
        <begin position="182"/>
        <end position="202"/>
    </location>
</feature>
<evidence type="ECO:0000256" key="13">
    <source>
        <dbReference type="SAM" id="Phobius"/>
    </source>
</evidence>
<accession>A0ABR7SD26</accession>
<evidence type="ECO:0000256" key="11">
    <source>
        <dbReference type="ARBA" id="ARBA00023063"/>
    </source>
</evidence>
<keyword evidence="12 13" id="KW-0472">Membrane</keyword>
<dbReference type="InterPro" id="IPR023234">
    <property type="entry name" value="NarG-like_domain"/>
</dbReference>
<keyword evidence="7" id="KW-0249">Electron transport</keyword>
<dbReference type="NCBIfam" id="TIGR00351">
    <property type="entry name" value="narI"/>
    <property type="match status" value="1"/>
</dbReference>
<feature type="transmembrane region" description="Helical" evidence="13">
    <location>
        <begin position="6"/>
        <end position="23"/>
    </location>
</feature>
<comment type="subcellular location">
    <subcellularLocation>
        <location evidence="1">Cell membrane</location>
        <topology evidence="1">Multi-pass membrane protein</topology>
    </subcellularLocation>
</comment>
<sequence length="241" mass="27433">MNTLLWGVLPYVAVALLIAGTFWRFKYDKFGWTTRSSQVYESKLLNIASPMFHYGLLFVFVGHLMGLFIPESWTDKVGMDESMYHKLSLYGGTAAGVLAVAGILLLLYRRRTNTPVFKATTVNDKVMYLVLLGGIVMGMWAKLTNSSPSHGYDYRLTIAPWARSLFTLQPDIDKMVGVPLTYQIHAVIGLLLFALIPFTRLVHMFSAPVQYLFRPYVVYRSRDETQLGSRKERRGWERTGS</sequence>
<dbReference type="PANTHER" id="PTHR30598:SF3">
    <property type="entry name" value="RESPIRATORY NITRATE REDUCTASE 1 GAMMA CHAIN"/>
    <property type="match status" value="1"/>
</dbReference>
<evidence type="ECO:0000256" key="9">
    <source>
        <dbReference type="ARBA" id="ARBA00023002"/>
    </source>
</evidence>
<evidence type="ECO:0000259" key="14">
    <source>
        <dbReference type="Pfam" id="PF02665"/>
    </source>
</evidence>
<keyword evidence="11" id="KW-0534">Nitrate assimilation</keyword>
<evidence type="ECO:0000313" key="15">
    <source>
        <dbReference type="EMBL" id="MBC9713407.1"/>
    </source>
</evidence>
<keyword evidence="8 13" id="KW-1133">Transmembrane helix</keyword>
<comment type="caution">
    <text evidence="15">The sequence shown here is derived from an EMBL/GenBank/DDBJ whole genome shotgun (WGS) entry which is preliminary data.</text>
</comment>
<evidence type="ECO:0000256" key="2">
    <source>
        <dbReference type="ARBA" id="ARBA00022448"/>
    </source>
</evidence>
<gene>
    <name evidence="15" type="primary">narI</name>
    <name evidence="15" type="ORF">H9Y04_12585</name>
</gene>
<keyword evidence="6" id="KW-0479">Metal-binding</keyword>
<dbReference type="Proteomes" id="UP000642284">
    <property type="component" value="Unassembled WGS sequence"/>
</dbReference>
<dbReference type="GO" id="GO:0016491">
    <property type="term" value="F:oxidoreductase activity"/>
    <property type="evidence" value="ECO:0007669"/>
    <property type="project" value="UniProtKB-KW"/>
</dbReference>
<feature type="domain" description="NarG-like" evidence="14">
    <location>
        <begin position="2"/>
        <end position="222"/>
    </location>
</feature>
<feature type="transmembrane region" description="Helical" evidence="13">
    <location>
        <begin position="89"/>
        <end position="106"/>
    </location>
</feature>
<evidence type="ECO:0000256" key="4">
    <source>
        <dbReference type="ARBA" id="ARBA00022617"/>
    </source>
</evidence>
<dbReference type="InterPro" id="IPR036197">
    <property type="entry name" value="NarG-like_sf"/>
</dbReference>
<evidence type="ECO:0000256" key="1">
    <source>
        <dbReference type="ARBA" id="ARBA00004651"/>
    </source>
</evidence>
<keyword evidence="16" id="KW-1185">Reference proteome</keyword>
<dbReference type="InterPro" id="IPR003816">
    <property type="entry name" value="Nitrate_red_gam"/>
</dbReference>
<evidence type="ECO:0000256" key="6">
    <source>
        <dbReference type="ARBA" id="ARBA00022723"/>
    </source>
</evidence>
<evidence type="ECO:0000256" key="8">
    <source>
        <dbReference type="ARBA" id="ARBA00022989"/>
    </source>
</evidence>
<evidence type="ECO:0000313" key="16">
    <source>
        <dbReference type="Proteomes" id="UP000642284"/>
    </source>
</evidence>
<evidence type="ECO:0000256" key="3">
    <source>
        <dbReference type="ARBA" id="ARBA00022475"/>
    </source>
</evidence>
<protein>
    <submittedName>
        <fullName evidence="15">Respiratory nitrate reductase subunit gamma</fullName>
        <ecNumber evidence="15">1.7.99.4</ecNumber>
    </submittedName>
</protein>
<evidence type="ECO:0000256" key="10">
    <source>
        <dbReference type="ARBA" id="ARBA00023004"/>
    </source>
</evidence>
<keyword evidence="4" id="KW-0349">Heme</keyword>
<dbReference type="InterPro" id="IPR051936">
    <property type="entry name" value="Heme-iron_electron_transfer"/>
</dbReference>
<dbReference type="RefSeq" id="WP_187813897.1">
    <property type="nucleotide sequence ID" value="NZ_JACTVJ010000006.1"/>
</dbReference>
<keyword evidence="9 15" id="KW-0560">Oxidoreductase</keyword>
<dbReference type="SUPFAM" id="SSF103501">
    <property type="entry name" value="Respiratory nitrate reductase 1 gamma chain"/>
    <property type="match status" value="1"/>
</dbReference>
<dbReference type="Pfam" id="PF02665">
    <property type="entry name" value="Nitrate_red_gam"/>
    <property type="match status" value="1"/>
</dbReference>
<keyword evidence="10" id="KW-0408">Iron</keyword>
<dbReference type="EMBL" id="JACTVJ010000006">
    <property type="protein sequence ID" value="MBC9713407.1"/>
    <property type="molecule type" value="Genomic_DNA"/>
</dbReference>
<keyword evidence="3" id="KW-1003">Cell membrane</keyword>
<name>A0ABR7SD26_9ACTN</name>
<dbReference type="EC" id="1.7.99.4" evidence="15"/>
<evidence type="ECO:0000256" key="7">
    <source>
        <dbReference type="ARBA" id="ARBA00022982"/>
    </source>
</evidence>
<organism evidence="15 16">
    <name type="scientific">Streptomyces polyasparticus</name>
    <dbReference type="NCBI Taxonomy" id="2767826"/>
    <lineage>
        <taxon>Bacteria</taxon>
        <taxon>Bacillati</taxon>
        <taxon>Actinomycetota</taxon>
        <taxon>Actinomycetes</taxon>
        <taxon>Kitasatosporales</taxon>
        <taxon>Streptomycetaceae</taxon>
        <taxon>Streptomyces</taxon>
    </lineage>
</organism>
<proteinExistence type="predicted"/>
<feature type="transmembrane region" description="Helical" evidence="13">
    <location>
        <begin position="44"/>
        <end position="69"/>
    </location>
</feature>
<reference evidence="15 16" key="1">
    <citation type="submission" date="2020-08" db="EMBL/GenBank/DDBJ databases">
        <title>Genemic of Streptomyces polyaspartic.</title>
        <authorList>
            <person name="Liu W."/>
        </authorList>
    </citation>
    <scope>NUCLEOTIDE SEQUENCE [LARGE SCALE GENOMIC DNA]</scope>
    <source>
        <strain evidence="15 16">TRM66268-LWL</strain>
    </source>
</reference>
<feature type="transmembrane region" description="Helical" evidence="13">
    <location>
        <begin position="126"/>
        <end position="143"/>
    </location>
</feature>
<evidence type="ECO:0000256" key="12">
    <source>
        <dbReference type="ARBA" id="ARBA00023136"/>
    </source>
</evidence>
<dbReference type="Gene3D" id="1.20.950.20">
    <property type="entry name" value="Transmembrane di-heme cytochromes, Chain C"/>
    <property type="match status" value="1"/>
</dbReference>
<evidence type="ECO:0000256" key="5">
    <source>
        <dbReference type="ARBA" id="ARBA00022692"/>
    </source>
</evidence>
<dbReference type="PANTHER" id="PTHR30598">
    <property type="entry name" value="NITRATE REDUCTASE PRIVATE CHAPERONE, REDOX ENZYME MATURATION PROTEIN REMP FAMILY"/>
    <property type="match status" value="1"/>
</dbReference>